<evidence type="ECO:0000256" key="1">
    <source>
        <dbReference type="SAM" id="MobiDB-lite"/>
    </source>
</evidence>
<sequence length="147" mass="15889">MIGQVSQTSKWLMPSINKPTDSNPTPIHAQQAERHVHSPQRHRLMHAAPSASKPAATMRLPAPATIQMKALPVRPPPGKTRIVFPVAMPVMPNTTRKKSEKQNPVSSQIGGPGSAGDLVRLLLCGGSVPCSQGWPRFRSHAVFLTIL</sequence>
<evidence type="ECO:0000313" key="3">
    <source>
        <dbReference type="Proteomes" id="UP000464178"/>
    </source>
</evidence>
<dbReference type="Proteomes" id="UP000464178">
    <property type="component" value="Chromosome"/>
</dbReference>
<reference evidence="2 3" key="1">
    <citation type="submission" date="2019-05" db="EMBL/GenBank/DDBJ databases">
        <authorList>
            <consortium name="Science for Life Laboratories"/>
        </authorList>
    </citation>
    <scope>NUCLEOTIDE SEQUENCE [LARGE SCALE GENOMIC DNA]</scope>
    <source>
        <strain evidence="2">Soil9</strain>
    </source>
</reference>
<gene>
    <name evidence="2" type="ORF">SOIL9_40350</name>
</gene>
<dbReference type="EMBL" id="LR593886">
    <property type="protein sequence ID" value="VTR93679.1"/>
    <property type="molecule type" value="Genomic_DNA"/>
</dbReference>
<proteinExistence type="predicted"/>
<name>A0A6P2CXQ0_9BACT</name>
<keyword evidence="3" id="KW-1185">Reference proteome</keyword>
<dbReference type="AlphaFoldDB" id="A0A6P2CXQ0"/>
<organism evidence="2 3">
    <name type="scientific">Gemmata massiliana</name>
    <dbReference type="NCBI Taxonomy" id="1210884"/>
    <lineage>
        <taxon>Bacteria</taxon>
        <taxon>Pseudomonadati</taxon>
        <taxon>Planctomycetota</taxon>
        <taxon>Planctomycetia</taxon>
        <taxon>Gemmatales</taxon>
        <taxon>Gemmataceae</taxon>
        <taxon>Gemmata</taxon>
    </lineage>
</organism>
<feature type="region of interest" description="Disordered" evidence="1">
    <location>
        <begin position="1"/>
        <end position="33"/>
    </location>
</feature>
<dbReference type="KEGG" id="gms:SOIL9_40350"/>
<evidence type="ECO:0000313" key="2">
    <source>
        <dbReference type="EMBL" id="VTR93679.1"/>
    </source>
</evidence>
<protein>
    <submittedName>
        <fullName evidence="2">Uncharacterized protein</fullName>
    </submittedName>
</protein>
<feature type="compositionally biased region" description="Polar residues" evidence="1">
    <location>
        <begin position="1"/>
        <end position="10"/>
    </location>
</feature>
<accession>A0A6P2CXQ0</accession>